<dbReference type="InterPro" id="IPR002068">
    <property type="entry name" value="A-crystallin/Hsp20_dom"/>
</dbReference>
<protein>
    <submittedName>
        <fullName evidence="4">Spore protein SP21</fullName>
    </submittedName>
</protein>
<organism evidence="4 5">
    <name type="scientific">Posidoniimonas polymericola</name>
    <dbReference type="NCBI Taxonomy" id="2528002"/>
    <lineage>
        <taxon>Bacteria</taxon>
        <taxon>Pseudomonadati</taxon>
        <taxon>Planctomycetota</taxon>
        <taxon>Planctomycetia</taxon>
        <taxon>Pirellulales</taxon>
        <taxon>Lacipirellulaceae</taxon>
        <taxon>Posidoniimonas</taxon>
    </lineage>
</organism>
<evidence type="ECO:0000313" key="4">
    <source>
        <dbReference type="EMBL" id="TWT73486.1"/>
    </source>
</evidence>
<evidence type="ECO:0000313" key="5">
    <source>
        <dbReference type="Proteomes" id="UP000318478"/>
    </source>
</evidence>
<evidence type="ECO:0000256" key="1">
    <source>
        <dbReference type="PROSITE-ProRule" id="PRU00285"/>
    </source>
</evidence>
<dbReference type="OrthoDB" id="288864at2"/>
<dbReference type="Proteomes" id="UP000318478">
    <property type="component" value="Unassembled WGS sequence"/>
</dbReference>
<proteinExistence type="inferred from homology"/>
<dbReference type="Pfam" id="PF00011">
    <property type="entry name" value="HSP20"/>
    <property type="match status" value="1"/>
</dbReference>
<evidence type="ECO:0000259" key="3">
    <source>
        <dbReference type="PROSITE" id="PS01031"/>
    </source>
</evidence>
<dbReference type="AlphaFoldDB" id="A0A5C5YCR5"/>
<dbReference type="PANTHER" id="PTHR11527">
    <property type="entry name" value="HEAT-SHOCK PROTEIN 20 FAMILY MEMBER"/>
    <property type="match status" value="1"/>
</dbReference>
<comment type="caution">
    <text evidence="4">The sequence shown here is derived from an EMBL/GenBank/DDBJ whole genome shotgun (WGS) entry which is preliminary data.</text>
</comment>
<keyword evidence="5" id="KW-1185">Reference proteome</keyword>
<dbReference type="SUPFAM" id="SSF49764">
    <property type="entry name" value="HSP20-like chaperones"/>
    <property type="match status" value="1"/>
</dbReference>
<name>A0A5C5YCR5_9BACT</name>
<dbReference type="Gene3D" id="2.60.40.790">
    <property type="match status" value="1"/>
</dbReference>
<dbReference type="InterPro" id="IPR008978">
    <property type="entry name" value="HSP20-like_chaperone"/>
</dbReference>
<reference evidence="4 5" key="1">
    <citation type="submission" date="2019-02" db="EMBL/GenBank/DDBJ databases">
        <title>Deep-cultivation of Planctomycetes and their phenomic and genomic characterization uncovers novel biology.</title>
        <authorList>
            <person name="Wiegand S."/>
            <person name="Jogler M."/>
            <person name="Boedeker C."/>
            <person name="Pinto D."/>
            <person name="Vollmers J."/>
            <person name="Rivas-Marin E."/>
            <person name="Kohn T."/>
            <person name="Peeters S.H."/>
            <person name="Heuer A."/>
            <person name="Rast P."/>
            <person name="Oberbeckmann S."/>
            <person name="Bunk B."/>
            <person name="Jeske O."/>
            <person name="Meyerdierks A."/>
            <person name="Storesund J.E."/>
            <person name="Kallscheuer N."/>
            <person name="Luecker S."/>
            <person name="Lage O.M."/>
            <person name="Pohl T."/>
            <person name="Merkel B.J."/>
            <person name="Hornburger P."/>
            <person name="Mueller R.-W."/>
            <person name="Bruemmer F."/>
            <person name="Labrenz M."/>
            <person name="Spormann A.M."/>
            <person name="Op Den Camp H."/>
            <person name="Overmann J."/>
            <person name="Amann R."/>
            <person name="Jetten M.S.M."/>
            <person name="Mascher T."/>
            <person name="Medema M.H."/>
            <person name="Devos D.P."/>
            <person name="Kaster A.-K."/>
            <person name="Ovreas L."/>
            <person name="Rohde M."/>
            <person name="Galperin M.Y."/>
            <person name="Jogler C."/>
        </authorList>
    </citation>
    <scope>NUCLEOTIDE SEQUENCE [LARGE SCALE GENOMIC DNA]</scope>
    <source>
        <strain evidence="4 5">Pla123a</strain>
    </source>
</reference>
<dbReference type="PROSITE" id="PS01031">
    <property type="entry name" value="SHSP"/>
    <property type="match status" value="1"/>
</dbReference>
<sequence length="155" mass="17592">MLRSMVPWRERFPATFSRFENEMEDLMERYLGAGEDWSVNRFTPSLNVTETDRSYEVTAELPGLAPEDVSVEMTGGTLVVSGEKKEEKEEKGKTVHRVERRHGEFRRVVQLPDAADSKGVEATFEHGVLTVKVPKSVEQRPKKIAVKSPVKSTEK</sequence>
<dbReference type="InterPro" id="IPR031107">
    <property type="entry name" value="Small_HSP"/>
</dbReference>
<dbReference type="EMBL" id="SJPO01000010">
    <property type="protein sequence ID" value="TWT73486.1"/>
    <property type="molecule type" value="Genomic_DNA"/>
</dbReference>
<feature type="domain" description="SHSP" evidence="3">
    <location>
        <begin position="37"/>
        <end position="153"/>
    </location>
</feature>
<gene>
    <name evidence="4" type="primary">hspA_2</name>
    <name evidence="4" type="ORF">Pla123a_38220</name>
</gene>
<evidence type="ECO:0000256" key="2">
    <source>
        <dbReference type="RuleBase" id="RU003616"/>
    </source>
</evidence>
<accession>A0A5C5YCR5</accession>
<comment type="similarity">
    <text evidence="1 2">Belongs to the small heat shock protein (HSP20) family.</text>
</comment>
<dbReference type="CDD" id="cd06464">
    <property type="entry name" value="ACD_sHsps-like"/>
    <property type="match status" value="1"/>
</dbReference>
<dbReference type="RefSeq" id="WP_146589864.1">
    <property type="nucleotide sequence ID" value="NZ_SJPO01000010.1"/>
</dbReference>